<gene>
    <name evidence="1" type="ORF">EGT49_04490</name>
</gene>
<name>A0A4Z0JNI8_9LACO</name>
<protein>
    <submittedName>
        <fullName evidence="1">Uncharacterized protein</fullName>
    </submittedName>
</protein>
<dbReference type="EMBL" id="RKLY01000008">
    <property type="protein sequence ID" value="TGD23959.1"/>
    <property type="molecule type" value="Genomic_DNA"/>
</dbReference>
<organism evidence="1 2">
    <name type="scientific">Companilactobacillus suantsaicola</name>
    <dbReference type="NCBI Taxonomy" id="2487723"/>
    <lineage>
        <taxon>Bacteria</taxon>
        <taxon>Bacillati</taxon>
        <taxon>Bacillota</taxon>
        <taxon>Bacilli</taxon>
        <taxon>Lactobacillales</taxon>
        <taxon>Lactobacillaceae</taxon>
        <taxon>Companilactobacillus</taxon>
    </lineage>
</organism>
<keyword evidence="2" id="KW-1185">Reference proteome</keyword>
<dbReference type="OrthoDB" id="2295589at2"/>
<proteinExistence type="predicted"/>
<sequence length="89" mass="10391">MDEVPKTVTNISWFEGEIITIDFDRSVDFDPKQFVELTKLGRWIDSDDLSKFYLVRKSDSVFPDDVINKVLGKLNLNGYELIHRYVAYA</sequence>
<dbReference type="AlphaFoldDB" id="A0A4Z0JNI8"/>
<reference evidence="1 2" key="1">
    <citation type="submission" date="2018-10" db="EMBL/GenBank/DDBJ databases">
        <title>Lactobacillus sp. R7 and Lactobacillus sp. R19 isolated from fermented mustard green product of Taiwan.</title>
        <authorList>
            <person name="Lin S.-T."/>
        </authorList>
    </citation>
    <scope>NUCLEOTIDE SEQUENCE [LARGE SCALE GENOMIC DNA]</scope>
    <source>
        <strain evidence="1 2">BCRC 81127</strain>
    </source>
</reference>
<comment type="caution">
    <text evidence="1">The sequence shown here is derived from an EMBL/GenBank/DDBJ whole genome shotgun (WGS) entry which is preliminary data.</text>
</comment>
<evidence type="ECO:0000313" key="1">
    <source>
        <dbReference type="EMBL" id="TGD23959.1"/>
    </source>
</evidence>
<dbReference type="RefSeq" id="WP_135371920.1">
    <property type="nucleotide sequence ID" value="NZ_RKLY01000008.1"/>
</dbReference>
<dbReference type="Proteomes" id="UP000298021">
    <property type="component" value="Unassembled WGS sequence"/>
</dbReference>
<evidence type="ECO:0000313" key="2">
    <source>
        <dbReference type="Proteomes" id="UP000298021"/>
    </source>
</evidence>
<accession>A0A4Z0JNI8</accession>